<dbReference type="PANTHER" id="PTHR43204">
    <property type="entry name" value="ABC TRANSPORTER I FAMILY MEMBER 6, CHLOROPLASTIC"/>
    <property type="match status" value="1"/>
</dbReference>
<dbReference type="GO" id="GO:0016887">
    <property type="term" value="F:ATP hydrolysis activity"/>
    <property type="evidence" value="ECO:0007669"/>
    <property type="project" value="InterPro"/>
</dbReference>
<evidence type="ECO:0000256" key="1">
    <source>
        <dbReference type="ARBA" id="ARBA00022741"/>
    </source>
</evidence>
<keyword evidence="1" id="KW-0547">Nucleotide-binding</keyword>
<dbReference type="FunCoup" id="D9Q2Z8">
    <property type="interactions" value="1"/>
</dbReference>
<dbReference type="CDD" id="cd03217">
    <property type="entry name" value="ABC_FeS_Assembly"/>
    <property type="match status" value="1"/>
</dbReference>
<name>D9Q2Z8_ACIS3</name>
<evidence type="ECO:0000259" key="3">
    <source>
        <dbReference type="PROSITE" id="PS50893"/>
    </source>
</evidence>
<organism evidence="4 5">
    <name type="scientific">Acidilobus saccharovorans (strain DSM 16705 / JCM 18335 / VKM B-2471 / 345-15)</name>
    <dbReference type="NCBI Taxonomy" id="666510"/>
    <lineage>
        <taxon>Archaea</taxon>
        <taxon>Thermoproteota</taxon>
        <taxon>Thermoprotei</taxon>
        <taxon>Acidilobales</taxon>
        <taxon>Acidilobaceae</taxon>
        <taxon>Acidilobus</taxon>
    </lineage>
</organism>
<gene>
    <name evidence="4" type="ordered locus">ASAC_1281</name>
</gene>
<dbReference type="SUPFAM" id="SSF52540">
    <property type="entry name" value="P-loop containing nucleoside triphosphate hydrolases"/>
    <property type="match status" value="1"/>
</dbReference>
<dbReference type="InParanoid" id="D9Q2Z8"/>
<feature type="domain" description="ABC transporter" evidence="3">
    <location>
        <begin position="6"/>
        <end position="249"/>
    </location>
</feature>
<dbReference type="STRING" id="666510.ASAC_1281"/>
<dbReference type="HOGENOM" id="CLU_000604_48_1_2"/>
<keyword evidence="5" id="KW-1185">Reference proteome</keyword>
<dbReference type="GeneID" id="9499536"/>
<dbReference type="RefSeq" id="WP_013267198.1">
    <property type="nucleotide sequence ID" value="NC_014374.1"/>
</dbReference>
<evidence type="ECO:0000256" key="2">
    <source>
        <dbReference type="ARBA" id="ARBA00022840"/>
    </source>
</evidence>
<dbReference type="PROSITE" id="PS50893">
    <property type="entry name" value="ABC_TRANSPORTER_2"/>
    <property type="match status" value="1"/>
</dbReference>
<protein>
    <submittedName>
        <fullName evidence="4">ABC transporter, putative</fullName>
    </submittedName>
</protein>
<dbReference type="NCBIfam" id="TIGR01978">
    <property type="entry name" value="sufC"/>
    <property type="match status" value="1"/>
</dbReference>
<sequence>MSELAIEVQDLRVSVDNKEILKGVSLRVERGEAVVLMGPNGSGKTSLAYALMGHPRYKVVSGRILMDGVDITNEPTYDRALRGLTLAFQSPVEVPGVKLSYLLNVINAKRVKGFDLSYVDPQFVSWVRQRSSELGMSKDLLDREVNVGFSGGEKKRSEILQVLAMRPKYVILDEPDSGLDVDGIRVIGNTIASMASQGIGVLIITHHAEITKFVRPSRAYVLINGRIVDSGGPELVEEVLTKGYETLQMAR</sequence>
<dbReference type="InterPro" id="IPR003593">
    <property type="entry name" value="AAA+_ATPase"/>
</dbReference>
<keyword evidence="2" id="KW-0067">ATP-binding</keyword>
<evidence type="ECO:0000313" key="4">
    <source>
        <dbReference type="EMBL" id="ADL19686.1"/>
    </source>
</evidence>
<dbReference type="Pfam" id="PF00005">
    <property type="entry name" value="ABC_tran"/>
    <property type="match status" value="1"/>
</dbReference>
<accession>D9Q2Z8</accession>
<dbReference type="EMBL" id="CP001742">
    <property type="protein sequence ID" value="ADL19686.1"/>
    <property type="molecule type" value="Genomic_DNA"/>
</dbReference>
<dbReference type="PANTHER" id="PTHR43204:SF1">
    <property type="entry name" value="ABC TRANSPORTER I FAMILY MEMBER 6, CHLOROPLASTIC"/>
    <property type="match status" value="1"/>
</dbReference>
<dbReference type="GO" id="GO:0005524">
    <property type="term" value="F:ATP binding"/>
    <property type="evidence" value="ECO:0007669"/>
    <property type="project" value="UniProtKB-KW"/>
</dbReference>
<dbReference type="SMART" id="SM00382">
    <property type="entry name" value="AAA"/>
    <property type="match status" value="1"/>
</dbReference>
<dbReference type="eggNOG" id="arCOG04236">
    <property type="taxonomic scope" value="Archaea"/>
</dbReference>
<dbReference type="InterPro" id="IPR027417">
    <property type="entry name" value="P-loop_NTPase"/>
</dbReference>
<dbReference type="Gene3D" id="3.40.50.300">
    <property type="entry name" value="P-loop containing nucleotide triphosphate hydrolases"/>
    <property type="match status" value="1"/>
</dbReference>
<evidence type="ECO:0000313" key="5">
    <source>
        <dbReference type="Proteomes" id="UP000000346"/>
    </source>
</evidence>
<dbReference type="KEGG" id="asc:ASAC_1281"/>
<proteinExistence type="predicted"/>
<dbReference type="Proteomes" id="UP000000346">
    <property type="component" value="Chromosome"/>
</dbReference>
<dbReference type="AlphaFoldDB" id="D9Q2Z8"/>
<dbReference type="InterPro" id="IPR003439">
    <property type="entry name" value="ABC_transporter-like_ATP-bd"/>
</dbReference>
<dbReference type="InterPro" id="IPR010230">
    <property type="entry name" value="FeS-cluster_ATPase_SufC"/>
</dbReference>
<reference evidence="4 5" key="1">
    <citation type="journal article" date="2010" name="Appl. Environ. Microbiol.">
        <title>The genome sequence of the crenarchaeon Acidilobus saccharovorans supports a new order, Acidilobales, and suggests an important ecological role in terrestrial acidic hot springs.</title>
        <authorList>
            <person name="Mardanov A.V."/>
            <person name="Svetlitchnyi V.A."/>
            <person name="Beletsky A.V."/>
            <person name="Prokofeva M.I."/>
            <person name="Bonch-Osmolovskaya E.A."/>
            <person name="Ravin N.V."/>
            <person name="Skryabin K.G."/>
        </authorList>
    </citation>
    <scope>NUCLEOTIDE SEQUENCE [LARGE SCALE GENOMIC DNA]</scope>
    <source>
        <strain evidence="5">DSM 16705 / JCM 18335 / VKM B-2471 / 345-15</strain>
    </source>
</reference>